<feature type="transmembrane region" description="Helical" evidence="7">
    <location>
        <begin position="161"/>
        <end position="181"/>
    </location>
</feature>
<reference evidence="9 10" key="1">
    <citation type="submission" date="2014-12" db="EMBL/GenBank/DDBJ databases">
        <title>Comparative genomics of the lactic acid bacteria isolated from the honey bee gut.</title>
        <authorList>
            <person name="Ellegaard K.M."/>
            <person name="Tamarit D."/>
            <person name="Javelind E."/>
            <person name="Olofsson T."/>
            <person name="Andersson S.G."/>
            <person name="Vasquez A."/>
        </authorList>
    </citation>
    <scope>NUCLEOTIDE SEQUENCE [LARGE SCALE GENOMIC DNA]</scope>
    <source>
        <strain evidence="9 10">Hon2</strain>
    </source>
</reference>
<name>A0A0F4KYJ0_9LACO</name>
<dbReference type="EMBL" id="JXBZ01000002">
    <property type="protein sequence ID" value="KJY51034.1"/>
    <property type="molecule type" value="Genomic_DNA"/>
</dbReference>
<keyword evidence="3" id="KW-1003">Cell membrane</keyword>
<feature type="transmembrane region" description="Helical" evidence="7">
    <location>
        <begin position="98"/>
        <end position="120"/>
    </location>
</feature>
<evidence type="ECO:0000256" key="3">
    <source>
        <dbReference type="ARBA" id="ARBA00022475"/>
    </source>
</evidence>
<comment type="caution">
    <text evidence="9">The sequence shown here is derived from an EMBL/GenBank/DDBJ whole genome shotgun (WGS) entry which is preliminary data.</text>
</comment>
<accession>A0A0F4KYJ0</accession>
<dbReference type="Pfam" id="PF07690">
    <property type="entry name" value="MFS_1"/>
    <property type="match status" value="1"/>
</dbReference>
<evidence type="ECO:0000313" key="10">
    <source>
        <dbReference type="Proteomes" id="UP000033695"/>
    </source>
</evidence>
<evidence type="ECO:0000313" key="9">
    <source>
        <dbReference type="EMBL" id="KJY51034.1"/>
    </source>
</evidence>
<feature type="transmembrane region" description="Helical" evidence="7">
    <location>
        <begin position="240"/>
        <end position="259"/>
    </location>
</feature>
<keyword evidence="5 7" id="KW-1133">Transmembrane helix</keyword>
<feature type="transmembrane region" description="Helical" evidence="7">
    <location>
        <begin position="357"/>
        <end position="379"/>
    </location>
</feature>
<evidence type="ECO:0000256" key="5">
    <source>
        <dbReference type="ARBA" id="ARBA00022989"/>
    </source>
</evidence>
<keyword evidence="6 7" id="KW-0472">Membrane</keyword>
<evidence type="ECO:0000256" key="7">
    <source>
        <dbReference type="SAM" id="Phobius"/>
    </source>
</evidence>
<feature type="transmembrane region" description="Helical" evidence="7">
    <location>
        <begin position="132"/>
        <end position="155"/>
    </location>
</feature>
<organism evidence="9 10">
    <name type="scientific">Bombilactobacillus mellis</name>
    <dbReference type="NCBI Taxonomy" id="1218508"/>
    <lineage>
        <taxon>Bacteria</taxon>
        <taxon>Bacillati</taxon>
        <taxon>Bacillota</taxon>
        <taxon>Bacilli</taxon>
        <taxon>Lactobacillales</taxon>
        <taxon>Lactobacillaceae</taxon>
        <taxon>Bombilactobacillus</taxon>
    </lineage>
</organism>
<dbReference type="OrthoDB" id="3268460at2"/>
<dbReference type="PANTHER" id="PTHR23517">
    <property type="entry name" value="RESISTANCE PROTEIN MDTM, PUTATIVE-RELATED-RELATED"/>
    <property type="match status" value="1"/>
</dbReference>
<dbReference type="InterPro" id="IPR050171">
    <property type="entry name" value="MFS_Transporters"/>
</dbReference>
<evidence type="ECO:0000256" key="2">
    <source>
        <dbReference type="ARBA" id="ARBA00022448"/>
    </source>
</evidence>
<feature type="domain" description="Major facilitator superfamily (MFS) profile" evidence="8">
    <location>
        <begin position="8"/>
        <end position="381"/>
    </location>
</feature>
<dbReference type="Proteomes" id="UP000033695">
    <property type="component" value="Unassembled WGS sequence"/>
</dbReference>
<gene>
    <name evidence="9" type="ORF">JG29_00770</name>
</gene>
<dbReference type="HOGENOM" id="CLU_001265_60_4_9"/>
<dbReference type="AlphaFoldDB" id="A0A0F4KYJ0"/>
<keyword evidence="2" id="KW-0813">Transport</keyword>
<dbReference type="GO" id="GO:0022857">
    <property type="term" value="F:transmembrane transporter activity"/>
    <property type="evidence" value="ECO:0007669"/>
    <property type="project" value="InterPro"/>
</dbReference>
<feature type="transmembrane region" description="Helical" evidence="7">
    <location>
        <begin position="12"/>
        <end position="30"/>
    </location>
</feature>
<dbReference type="InterPro" id="IPR036259">
    <property type="entry name" value="MFS_trans_sf"/>
</dbReference>
<proteinExistence type="predicted"/>
<dbReference type="STRING" id="1218508.JG29_00770"/>
<feature type="transmembrane region" description="Helical" evidence="7">
    <location>
        <begin position="201"/>
        <end position="220"/>
    </location>
</feature>
<sequence>MENKYFIQLKWLLIGSLITSTAMSFIWPLNTIYMHNTLHQTLTVAGIVLGVNQLATMLGNWLGGILFDQWSIYYTSLVGVMINILALGLLIFLNSWPIYAFLIVLSGFSNGILTTCIYSLATRVQNKKTSSIFNMLYFTSNFGLVFGTLAVGYLLKIGVSYIFTLASLTQVIFLIIVIRYFNIVNYNKGYSKKKVVVKGKFLIWSVLLALLLSWVVYTQWQSNLSAYMLGKGFSIKQYSFLWTLNAVLIITFQPVLTLFNDFLIKHIISRINVGLFLFAVAFFILLLNHNYFILGISMAFLTFGEILLFPGVASLVDIYAPNNESGIYQGLVQMFTAGGKAVGPFIGAAIIDCFNYKVLFLCLVLIIMAAIFIFSFSVYQNKKHDLDQ</sequence>
<dbReference type="PANTHER" id="PTHR23517:SF10">
    <property type="entry name" value="MAJOR FACILITATOR SUPERFAMILY (MFS) PROFILE DOMAIN-CONTAINING PROTEIN"/>
    <property type="match status" value="1"/>
</dbReference>
<keyword evidence="10" id="KW-1185">Reference proteome</keyword>
<dbReference type="Gene3D" id="1.20.1250.20">
    <property type="entry name" value="MFS general substrate transporter like domains"/>
    <property type="match status" value="2"/>
</dbReference>
<evidence type="ECO:0000256" key="6">
    <source>
        <dbReference type="ARBA" id="ARBA00023136"/>
    </source>
</evidence>
<dbReference type="PROSITE" id="PS50850">
    <property type="entry name" value="MFS"/>
    <property type="match status" value="1"/>
</dbReference>
<dbReference type="SUPFAM" id="SSF103473">
    <property type="entry name" value="MFS general substrate transporter"/>
    <property type="match status" value="1"/>
</dbReference>
<keyword evidence="4 7" id="KW-0812">Transmembrane</keyword>
<comment type="subcellular location">
    <subcellularLocation>
        <location evidence="1">Cell membrane</location>
        <topology evidence="1">Multi-pass membrane protein</topology>
    </subcellularLocation>
</comment>
<evidence type="ECO:0000259" key="8">
    <source>
        <dbReference type="PROSITE" id="PS50850"/>
    </source>
</evidence>
<evidence type="ECO:0000256" key="4">
    <source>
        <dbReference type="ARBA" id="ARBA00022692"/>
    </source>
</evidence>
<feature type="transmembrane region" description="Helical" evidence="7">
    <location>
        <begin position="293"/>
        <end position="319"/>
    </location>
</feature>
<feature type="transmembrane region" description="Helical" evidence="7">
    <location>
        <begin position="70"/>
        <end position="92"/>
    </location>
</feature>
<evidence type="ECO:0000256" key="1">
    <source>
        <dbReference type="ARBA" id="ARBA00004651"/>
    </source>
</evidence>
<dbReference type="RefSeq" id="WP_045921999.1">
    <property type="nucleotide sequence ID" value="NZ_JBHTHW010000004.1"/>
</dbReference>
<feature type="transmembrane region" description="Helical" evidence="7">
    <location>
        <begin position="42"/>
        <end position="63"/>
    </location>
</feature>
<protein>
    <submittedName>
        <fullName evidence="9">Major facilitator superfamily transporter permease</fullName>
    </submittedName>
</protein>
<feature type="transmembrane region" description="Helical" evidence="7">
    <location>
        <begin position="271"/>
        <end position="287"/>
    </location>
</feature>
<dbReference type="InterPro" id="IPR020846">
    <property type="entry name" value="MFS_dom"/>
</dbReference>
<dbReference type="PATRIC" id="fig|1218508.4.peg.81"/>
<dbReference type="GO" id="GO:0005886">
    <property type="term" value="C:plasma membrane"/>
    <property type="evidence" value="ECO:0007669"/>
    <property type="project" value="UniProtKB-SubCell"/>
</dbReference>
<dbReference type="InterPro" id="IPR011701">
    <property type="entry name" value="MFS"/>
</dbReference>